<keyword evidence="2" id="KW-1185">Reference proteome</keyword>
<dbReference type="Proteomes" id="UP000270296">
    <property type="component" value="Unassembled WGS sequence"/>
</dbReference>
<accession>A0A183IS38</accession>
<proteinExistence type="predicted"/>
<dbReference type="EMBL" id="UZAM01009756">
    <property type="protein sequence ID" value="VDP10024.1"/>
    <property type="molecule type" value="Genomic_DNA"/>
</dbReference>
<reference evidence="3" key="1">
    <citation type="submission" date="2016-06" db="UniProtKB">
        <authorList>
            <consortium name="WormBaseParasite"/>
        </authorList>
    </citation>
    <scope>IDENTIFICATION</scope>
</reference>
<reference evidence="1 2" key="2">
    <citation type="submission" date="2018-11" db="EMBL/GenBank/DDBJ databases">
        <authorList>
            <consortium name="Pathogen Informatics"/>
        </authorList>
    </citation>
    <scope>NUCLEOTIDE SEQUENCE [LARGE SCALE GENOMIC DNA]</scope>
</reference>
<evidence type="ECO:0000313" key="2">
    <source>
        <dbReference type="Proteomes" id="UP000270296"/>
    </source>
</evidence>
<sequence length="84" mass="9155">MGLVSIPFLSRNSTNWCFVNLSFCFTTIASNIQLAKARGGQRGISRHIPSPSVGSEYSDAVCETVVVGDNHAAFHCGHLMREKE</sequence>
<evidence type="ECO:0000313" key="3">
    <source>
        <dbReference type="WBParaSite" id="SBAD_0000668201-mRNA-1"/>
    </source>
</evidence>
<dbReference type="WBParaSite" id="SBAD_0000668201-mRNA-1">
    <property type="protein sequence ID" value="SBAD_0000668201-mRNA-1"/>
    <property type="gene ID" value="SBAD_0000668201"/>
</dbReference>
<evidence type="ECO:0000313" key="1">
    <source>
        <dbReference type="EMBL" id="VDP10024.1"/>
    </source>
</evidence>
<name>A0A183IS38_9BILA</name>
<dbReference type="AlphaFoldDB" id="A0A183IS38"/>
<organism evidence="3">
    <name type="scientific">Soboliphyme baturini</name>
    <dbReference type="NCBI Taxonomy" id="241478"/>
    <lineage>
        <taxon>Eukaryota</taxon>
        <taxon>Metazoa</taxon>
        <taxon>Ecdysozoa</taxon>
        <taxon>Nematoda</taxon>
        <taxon>Enoplea</taxon>
        <taxon>Dorylaimia</taxon>
        <taxon>Dioctophymatida</taxon>
        <taxon>Dioctophymatoidea</taxon>
        <taxon>Soboliphymatidae</taxon>
        <taxon>Soboliphyme</taxon>
    </lineage>
</organism>
<protein>
    <submittedName>
        <fullName evidence="3">Secreted protein</fullName>
    </submittedName>
</protein>
<gene>
    <name evidence="1" type="ORF">SBAD_LOCUS6434</name>
</gene>